<feature type="compositionally biased region" description="Polar residues" evidence="1">
    <location>
        <begin position="501"/>
        <end position="523"/>
    </location>
</feature>
<feature type="compositionally biased region" description="Basic and acidic residues" evidence="1">
    <location>
        <begin position="433"/>
        <end position="442"/>
    </location>
</feature>
<accession>A0A0L8GVG5</accession>
<feature type="compositionally biased region" description="Basic and acidic residues" evidence="1">
    <location>
        <begin position="487"/>
        <end position="500"/>
    </location>
</feature>
<evidence type="ECO:0000256" key="1">
    <source>
        <dbReference type="SAM" id="MobiDB-lite"/>
    </source>
</evidence>
<dbReference type="OrthoDB" id="10454741at2759"/>
<feature type="compositionally biased region" description="Acidic residues" evidence="1">
    <location>
        <begin position="443"/>
        <end position="454"/>
    </location>
</feature>
<gene>
    <name evidence="2" type="ORF">OCBIM_22027682mg</name>
</gene>
<reference evidence="2" key="1">
    <citation type="submission" date="2015-07" db="EMBL/GenBank/DDBJ databases">
        <title>MeaNS - Measles Nucleotide Surveillance Program.</title>
        <authorList>
            <person name="Tran T."/>
            <person name="Druce J."/>
        </authorList>
    </citation>
    <scope>NUCLEOTIDE SEQUENCE</scope>
    <source>
        <strain evidence="2">UCB-OBI-ISO-001</strain>
        <tissue evidence="2">Gonad</tissue>
    </source>
</reference>
<proteinExistence type="predicted"/>
<feature type="region of interest" description="Disordered" evidence="1">
    <location>
        <begin position="425"/>
        <end position="454"/>
    </location>
</feature>
<organism evidence="2">
    <name type="scientific">Octopus bimaculoides</name>
    <name type="common">California two-spotted octopus</name>
    <dbReference type="NCBI Taxonomy" id="37653"/>
    <lineage>
        <taxon>Eukaryota</taxon>
        <taxon>Metazoa</taxon>
        <taxon>Spiralia</taxon>
        <taxon>Lophotrochozoa</taxon>
        <taxon>Mollusca</taxon>
        <taxon>Cephalopoda</taxon>
        <taxon>Coleoidea</taxon>
        <taxon>Octopodiformes</taxon>
        <taxon>Octopoda</taxon>
        <taxon>Incirrata</taxon>
        <taxon>Octopodidae</taxon>
        <taxon>Octopus</taxon>
    </lineage>
</organism>
<feature type="region of interest" description="Disordered" evidence="1">
    <location>
        <begin position="371"/>
        <end position="396"/>
    </location>
</feature>
<feature type="region of interest" description="Disordered" evidence="1">
    <location>
        <begin position="191"/>
        <end position="221"/>
    </location>
</feature>
<name>A0A0L8GVG5_OCTBM</name>
<feature type="region of interest" description="Disordered" evidence="1">
    <location>
        <begin position="487"/>
        <end position="523"/>
    </location>
</feature>
<sequence length="523" mass="59174">MAAVFEMGDESTETCSQVNYEDKIFHKVENFLNCAVDNHNHVKNKESDWLSLEGIKPATQTEQAQHQIHDENFLNYKNVSKAKPGPENMISNGVVCSMKEFPQNSWDKTCKFSKKTNCQIEIEGNSSTESESLSKLQEESIETEVPSTCKSFDMWENTILKTDNSTKNTESTKALNASTDAGLKGDLKMECEEPVTETSQRQQLKDGQSSPRINSALEDKSFTPNFTDDNVKTLESSALLNHEHIYSKTDNRTKCAVDTSLPNAHRLAENEENVSKLESKMTKNCLENNLSEGMRKSVEKQPNADKCSNISNLRKHCTPCQVIVQDFFKELNIDLVELSRNFPVKHIQKRPPGRPSLLRQTDISENRFFHDGDQEMTGDGANKNNNGVKTKRKPGRKCKKLTDKKKRIFSAGMASCENFSDFMEEQDEDKVDDDYKEKHFSVDDDDDDDEEEDNLPLMSVKNNLQTQMSALLRNSLENSPACEIEKYNNVNKDRDLEKKTANTIPSSTTINSVETQQSGLPKG</sequence>
<protein>
    <submittedName>
        <fullName evidence="2">Uncharacterized protein</fullName>
    </submittedName>
</protein>
<feature type="compositionally biased region" description="Polar residues" evidence="1">
    <location>
        <begin position="196"/>
        <end position="213"/>
    </location>
</feature>
<dbReference type="AlphaFoldDB" id="A0A0L8GVG5"/>
<evidence type="ECO:0000313" key="2">
    <source>
        <dbReference type="EMBL" id="KOF80595.1"/>
    </source>
</evidence>
<dbReference type="EMBL" id="KQ420338">
    <property type="protein sequence ID" value="KOF80595.1"/>
    <property type="molecule type" value="Genomic_DNA"/>
</dbReference>